<dbReference type="PROSITE" id="PS50186">
    <property type="entry name" value="DEP"/>
    <property type="match status" value="1"/>
</dbReference>
<evidence type="ECO:0000259" key="3">
    <source>
        <dbReference type="PROSITE" id="PS50011"/>
    </source>
</evidence>
<dbReference type="Pfam" id="PF07714">
    <property type="entry name" value="PK_Tyr_Ser-Thr"/>
    <property type="match status" value="2"/>
</dbReference>
<keyword evidence="2" id="KW-0472">Membrane</keyword>
<reference evidence="5" key="1">
    <citation type="submission" date="2021-02" db="EMBL/GenBank/DDBJ databases">
        <authorList>
            <person name="Palmer J.M."/>
        </authorList>
    </citation>
    <scope>NUCLEOTIDE SEQUENCE</scope>
    <source>
        <strain evidence="5">SCRP734</strain>
    </source>
</reference>
<keyword evidence="1" id="KW-0067">ATP-binding</keyword>
<feature type="domain" description="Protein kinase" evidence="3">
    <location>
        <begin position="324"/>
        <end position="634"/>
    </location>
</feature>
<dbReference type="InterPro" id="IPR000591">
    <property type="entry name" value="DEP_dom"/>
</dbReference>
<keyword evidence="2" id="KW-1133">Transmembrane helix</keyword>
<dbReference type="GO" id="GO:0005524">
    <property type="term" value="F:ATP binding"/>
    <property type="evidence" value="ECO:0007669"/>
    <property type="project" value="UniProtKB-UniRule"/>
</dbReference>
<accession>A0A8T1VNU3</accession>
<dbReference type="InterPro" id="IPR017441">
    <property type="entry name" value="Protein_kinase_ATP_BS"/>
</dbReference>
<dbReference type="InterPro" id="IPR051681">
    <property type="entry name" value="Ser/Thr_Kinases-Pseudokinases"/>
</dbReference>
<keyword evidence="2" id="KW-0812">Transmembrane</keyword>
<protein>
    <recommendedName>
        <fullName evidence="7">TKL protein kinase</fullName>
    </recommendedName>
</protein>
<evidence type="ECO:0000256" key="1">
    <source>
        <dbReference type="PROSITE-ProRule" id="PRU10141"/>
    </source>
</evidence>
<feature type="binding site" evidence="1">
    <location>
        <position position="352"/>
    </location>
    <ligand>
        <name>ATP</name>
        <dbReference type="ChEBI" id="CHEBI:30616"/>
    </ligand>
</feature>
<feature type="transmembrane region" description="Helical" evidence="2">
    <location>
        <begin position="45"/>
        <end position="66"/>
    </location>
</feature>
<evidence type="ECO:0000313" key="6">
    <source>
        <dbReference type="Proteomes" id="UP000694044"/>
    </source>
</evidence>
<dbReference type="PROSITE" id="PS50011">
    <property type="entry name" value="PROTEIN_KINASE_DOM"/>
    <property type="match status" value="1"/>
</dbReference>
<dbReference type="PANTHER" id="PTHR44329">
    <property type="entry name" value="SERINE/THREONINE-PROTEIN KINASE TNNI3K-RELATED"/>
    <property type="match status" value="1"/>
</dbReference>
<organism evidence="5 6">
    <name type="scientific">Phytophthora pseudosyringae</name>
    <dbReference type="NCBI Taxonomy" id="221518"/>
    <lineage>
        <taxon>Eukaryota</taxon>
        <taxon>Sar</taxon>
        <taxon>Stramenopiles</taxon>
        <taxon>Oomycota</taxon>
        <taxon>Peronosporomycetes</taxon>
        <taxon>Peronosporales</taxon>
        <taxon>Peronosporaceae</taxon>
        <taxon>Phytophthora</taxon>
    </lineage>
</organism>
<dbReference type="CDD" id="cd04371">
    <property type="entry name" value="DEP"/>
    <property type="match status" value="1"/>
</dbReference>
<dbReference type="InterPro" id="IPR001245">
    <property type="entry name" value="Ser-Thr/Tyr_kinase_cat_dom"/>
</dbReference>
<dbReference type="GO" id="GO:0035556">
    <property type="term" value="P:intracellular signal transduction"/>
    <property type="evidence" value="ECO:0007669"/>
    <property type="project" value="InterPro"/>
</dbReference>
<evidence type="ECO:0000313" key="5">
    <source>
        <dbReference type="EMBL" id="KAG7382576.1"/>
    </source>
</evidence>
<proteinExistence type="predicted"/>
<feature type="transmembrane region" description="Helical" evidence="2">
    <location>
        <begin position="251"/>
        <end position="271"/>
    </location>
</feature>
<gene>
    <name evidence="5" type="ORF">PHYPSEUDO_004717</name>
</gene>
<dbReference type="OrthoDB" id="10261027at2759"/>
<evidence type="ECO:0000259" key="4">
    <source>
        <dbReference type="PROSITE" id="PS50186"/>
    </source>
</evidence>
<keyword evidence="1" id="KW-0547">Nucleotide-binding</keyword>
<evidence type="ECO:0000256" key="2">
    <source>
        <dbReference type="SAM" id="Phobius"/>
    </source>
</evidence>
<feature type="transmembrane region" description="Helical" evidence="2">
    <location>
        <begin position="130"/>
        <end position="146"/>
    </location>
</feature>
<feature type="domain" description="DEP" evidence="4">
    <location>
        <begin position="663"/>
        <end position="722"/>
    </location>
</feature>
<dbReference type="PROSITE" id="PS00107">
    <property type="entry name" value="PROTEIN_KINASE_ATP"/>
    <property type="match status" value="1"/>
</dbReference>
<evidence type="ECO:0008006" key="7">
    <source>
        <dbReference type="Google" id="ProtNLM"/>
    </source>
</evidence>
<feature type="transmembrane region" description="Helical" evidence="2">
    <location>
        <begin position="188"/>
        <end position="207"/>
    </location>
</feature>
<dbReference type="EMBL" id="JAGDFM010000203">
    <property type="protein sequence ID" value="KAG7382576.1"/>
    <property type="molecule type" value="Genomic_DNA"/>
</dbReference>
<dbReference type="Proteomes" id="UP000694044">
    <property type="component" value="Unassembled WGS sequence"/>
</dbReference>
<comment type="caution">
    <text evidence="5">The sequence shown here is derived from an EMBL/GenBank/DDBJ whole genome shotgun (WGS) entry which is preliminary data.</text>
</comment>
<feature type="transmembrane region" description="Helical" evidence="2">
    <location>
        <begin position="158"/>
        <end position="176"/>
    </location>
</feature>
<dbReference type="GO" id="GO:0004674">
    <property type="term" value="F:protein serine/threonine kinase activity"/>
    <property type="evidence" value="ECO:0007669"/>
    <property type="project" value="TreeGrafter"/>
</dbReference>
<feature type="transmembrane region" description="Helical" evidence="2">
    <location>
        <begin position="219"/>
        <end position="239"/>
    </location>
</feature>
<feature type="transmembrane region" description="Helical" evidence="2">
    <location>
        <begin position="94"/>
        <end position="118"/>
    </location>
</feature>
<sequence>MTISETALRSVERLLDDSAGNQTSPTSDGPGGPGSLESGAQRMRVTLVFILSGFVTIWLLCVGLIWHMRVNRAGALKGDATAARKVILPAYEPVLVVLAVLNGVYIVFLVVTLATSYFDVFVSPLILESFYAGNMFMLVMVLVVMFQKSLSFPAIKRAVAISVVLSYYPIVYVWIVTRLGRPEQQKKFSIGLLVVRGLLMLPFVYAFVQPPSRATKRIIRELCFVTIVYFLLTVLLMVLILDPKTADDSRYVVYVMLTWVAFCPLVVWRVLKADTEYWRGIGQRACALQDLFQRENDLSERVSSQGLHVLIEMNRKCVIDFAYLELIRKLGDGSTSTVFQGMLRTKTHVAVKVYAPTSCCEDVVAAFSHEAAMCSVLNHPNIIRFHGLCVAPPTICLVFQLCQGSLADKLADQARRQNAHPARQQLLISVGYMLDAARAVAYLHSFSPPFVHRDIKPSSFLVDAACNVQLSDFGESRCETKLEGRTLTPKQKVPVLGDKNFALKTAIGSPMGTALSQIDSPWSMHMEKHSAEYAAPELLDGKHESVFYGEAADVYSLAVTMWDILHPSGDKFPQTNGDHSQVIEVVLHGVRPRLDSNTPPRLRGIVERSWQREPGLRPSAKEIVVVLEDVQEELCARLVLDLINDLGEFPSVASGSSTGSAEVRHTLPGAFIVDRMIDRRLVRCPAEAIRMANALMDSGVLHHANHSRGFENKATARYYFDLDEAQLSLPAHLERPLNRSSSWSQNEFSIPMLTRGSNGGHPRTSFSLDRTRNDAPCQCRQLGQRLINGRSSRFRLRKQFQAAPEPTVESNILTAALLVEEDSSHMRDYNSLDMTPGVAATMA</sequence>
<dbReference type="InterPro" id="IPR000719">
    <property type="entry name" value="Prot_kinase_dom"/>
</dbReference>
<name>A0A8T1VNU3_9STRA</name>
<dbReference type="AlphaFoldDB" id="A0A8T1VNU3"/>
<keyword evidence="6" id="KW-1185">Reference proteome</keyword>